<dbReference type="RefSeq" id="XP_060433425.1">
    <property type="nucleotide sequence ID" value="XM_060567133.1"/>
</dbReference>
<keyword evidence="1" id="KW-0812">Transmembrane</keyword>
<sequence length="91" mass="10270">MYINTLRLSFLPKSVLTLLFLESLPSLPCALLTFLTLLPVFTILPSLSLQILTILSFHLTFSHIYFVLHSSTRSKVCSVVPQICSLSRKVF</sequence>
<organism evidence="2 3">
    <name type="scientific">Colletotrichum godetiae</name>
    <dbReference type="NCBI Taxonomy" id="1209918"/>
    <lineage>
        <taxon>Eukaryota</taxon>
        <taxon>Fungi</taxon>
        <taxon>Dikarya</taxon>
        <taxon>Ascomycota</taxon>
        <taxon>Pezizomycotina</taxon>
        <taxon>Sordariomycetes</taxon>
        <taxon>Hypocreomycetidae</taxon>
        <taxon>Glomerellales</taxon>
        <taxon>Glomerellaceae</taxon>
        <taxon>Colletotrichum</taxon>
        <taxon>Colletotrichum acutatum species complex</taxon>
    </lineage>
</organism>
<keyword evidence="1" id="KW-0472">Membrane</keyword>
<name>A0AAJ0ASU8_9PEZI</name>
<proteinExistence type="predicted"/>
<gene>
    <name evidence="2" type="ORF">BDP55DRAFT_377000</name>
</gene>
<keyword evidence="1" id="KW-1133">Transmembrane helix</keyword>
<dbReference type="GeneID" id="85451659"/>
<reference evidence="2" key="1">
    <citation type="submission" date="2021-06" db="EMBL/GenBank/DDBJ databases">
        <title>Comparative genomics, transcriptomics and evolutionary studies reveal genomic signatures of adaptation to plant cell wall in hemibiotrophic fungi.</title>
        <authorList>
            <consortium name="DOE Joint Genome Institute"/>
            <person name="Baroncelli R."/>
            <person name="Diaz J.F."/>
            <person name="Benocci T."/>
            <person name="Peng M."/>
            <person name="Battaglia E."/>
            <person name="Haridas S."/>
            <person name="Andreopoulos W."/>
            <person name="Labutti K."/>
            <person name="Pangilinan J."/>
            <person name="Floch G.L."/>
            <person name="Makela M.R."/>
            <person name="Henrissat B."/>
            <person name="Grigoriev I.V."/>
            <person name="Crouch J.A."/>
            <person name="De Vries R.P."/>
            <person name="Sukno S.A."/>
            <person name="Thon M.R."/>
        </authorList>
    </citation>
    <scope>NUCLEOTIDE SEQUENCE</scope>
    <source>
        <strain evidence="2">CBS 193.32</strain>
    </source>
</reference>
<evidence type="ECO:0000313" key="3">
    <source>
        <dbReference type="Proteomes" id="UP001224890"/>
    </source>
</evidence>
<accession>A0AAJ0ASU8</accession>
<feature type="transmembrane region" description="Helical" evidence="1">
    <location>
        <begin position="47"/>
        <end position="68"/>
    </location>
</feature>
<protein>
    <submittedName>
        <fullName evidence="2">Uncharacterized protein</fullName>
    </submittedName>
</protein>
<evidence type="ECO:0000313" key="2">
    <source>
        <dbReference type="EMBL" id="KAK1689730.1"/>
    </source>
</evidence>
<dbReference type="EMBL" id="JAHMHR010000007">
    <property type="protein sequence ID" value="KAK1689730.1"/>
    <property type="molecule type" value="Genomic_DNA"/>
</dbReference>
<keyword evidence="3" id="KW-1185">Reference proteome</keyword>
<evidence type="ECO:0000256" key="1">
    <source>
        <dbReference type="SAM" id="Phobius"/>
    </source>
</evidence>
<dbReference type="Proteomes" id="UP001224890">
    <property type="component" value="Unassembled WGS sequence"/>
</dbReference>
<dbReference type="AlphaFoldDB" id="A0AAJ0ASU8"/>
<feature type="transmembrane region" description="Helical" evidence="1">
    <location>
        <begin position="15"/>
        <end position="41"/>
    </location>
</feature>
<comment type="caution">
    <text evidence="2">The sequence shown here is derived from an EMBL/GenBank/DDBJ whole genome shotgun (WGS) entry which is preliminary data.</text>
</comment>